<feature type="transmembrane region" description="Helical" evidence="8">
    <location>
        <begin position="297"/>
        <end position="315"/>
    </location>
</feature>
<dbReference type="Gene3D" id="1.10.3430.10">
    <property type="entry name" value="Ammonium transporter AmtB like domains"/>
    <property type="match status" value="1"/>
</dbReference>
<comment type="similarity">
    <text evidence="2 8">Belongs to the ammonia transporter channel (TC 1.A.11.2) family.</text>
</comment>
<dbReference type="InterPro" id="IPR018047">
    <property type="entry name" value="Ammonium_transpt_CS"/>
</dbReference>
<feature type="transmembrane region" description="Helical" evidence="8">
    <location>
        <begin position="83"/>
        <end position="106"/>
    </location>
</feature>
<protein>
    <recommendedName>
        <fullName evidence="8">Ammonium transporter</fullName>
    </recommendedName>
</protein>
<feature type="chain" id="PRO_5009484278" description="Ammonium transporter" evidence="9">
    <location>
        <begin position="25"/>
        <end position="458"/>
    </location>
</feature>
<keyword evidence="6 8" id="KW-0472">Membrane</keyword>
<feature type="transmembrane region" description="Helical" evidence="8">
    <location>
        <begin position="156"/>
        <end position="177"/>
    </location>
</feature>
<dbReference type="InterPro" id="IPR001905">
    <property type="entry name" value="Ammonium_transpt"/>
</dbReference>
<reference evidence="11 12" key="1">
    <citation type="journal article" date="2016" name="Nat. Commun.">
        <title>Thousands of microbial genomes shed light on interconnected biogeochemical processes in an aquifer system.</title>
        <authorList>
            <person name="Anantharaman K."/>
            <person name="Brown C.T."/>
            <person name="Hug L.A."/>
            <person name="Sharon I."/>
            <person name="Castelle C.J."/>
            <person name="Probst A.J."/>
            <person name="Thomas B.C."/>
            <person name="Singh A."/>
            <person name="Wilkins M.J."/>
            <person name="Karaoz U."/>
            <person name="Brodie E.L."/>
            <person name="Williams K.H."/>
            <person name="Hubbard S.S."/>
            <person name="Banfield J.F."/>
        </authorList>
    </citation>
    <scope>NUCLEOTIDE SEQUENCE [LARGE SCALE GENOMIC DNA]</scope>
</reference>
<dbReference type="PROSITE" id="PS01219">
    <property type="entry name" value="AMMONIUM_TRANSP"/>
    <property type="match status" value="1"/>
</dbReference>
<sequence>MKKVLLVVLITALLLALFATPVLAQGDGEAKTPDSIATDLDTVWVLLAAALVFFMQAGFFFLEGGLTRAKNVANAMLKGVMDFCLGAIIFWMVGFGLMFGLSRGGFVGSSGFFSNLASADWNGLPLYVFLLFQIAFAGAAATILAGGVAERFKFSAYCIATVVITGFIYPVAGHWIWAQGGWLNRLGMLDFAGSTVVHTVGGVCAFVGAWMVGARVGKYNPDRSANAIPGHNIPMAALGTFILWLGWYGFNPGSLLKASPAIATIAMTTTLSAAAGATMAMLITWGRYGKPDVSMSLNGALAGLVAVTAGCAYVSPVSALIIGIVAGILVVFSVEFIDHKVRVDDPVGAVSVHMVNGIWGTIAVGLFAQASFGQANGVAAVDGLFFGGGLAQLGKQLLGSASVVAWVAVTAGLMFFILKKTIGIRVDEEGQRVGLDLHEHDIEAYPDFQPAISEKGVS</sequence>
<keyword evidence="5 8" id="KW-1133">Transmembrane helix</keyword>
<dbReference type="GO" id="GO:0008519">
    <property type="term" value="F:ammonium channel activity"/>
    <property type="evidence" value="ECO:0007669"/>
    <property type="project" value="InterPro"/>
</dbReference>
<comment type="subcellular location">
    <subcellularLocation>
        <location evidence="8">Cell membrane</location>
        <topology evidence="8">Multi-pass membrane protein</topology>
    </subcellularLocation>
    <subcellularLocation>
        <location evidence="1">Membrane</location>
        <topology evidence="1">Multi-pass membrane protein</topology>
    </subcellularLocation>
</comment>
<evidence type="ECO:0000259" key="10">
    <source>
        <dbReference type="Pfam" id="PF00909"/>
    </source>
</evidence>
<evidence type="ECO:0000256" key="1">
    <source>
        <dbReference type="ARBA" id="ARBA00004141"/>
    </source>
</evidence>
<evidence type="ECO:0000313" key="11">
    <source>
        <dbReference type="EMBL" id="OFW58012.1"/>
    </source>
</evidence>
<proteinExistence type="inferred from homology"/>
<dbReference type="GO" id="GO:0005886">
    <property type="term" value="C:plasma membrane"/>
    <property type="evidence" value="ECO:0007669"/>
    <property type="project" value="UniProtKB-SubCell"/>
</dbReference>
<feature type="transmembrane region" description="Helical" evidence="8">
    <location>
        <begin position="321"/>
        <end position="337"/>
    </location>
</feature>
<evidence type="ECO:0000313" key="12">
    <source>
        <dbReference type="Proteomes" id="UP000177876"/>
    </source>
</evidence>
<name>A0A1F2WMG0_9ACTN</name>
<comment type="caution">
    <text evidence="11">The sequence shown here is derived from an EMBL/GenBank/DDBJ whole genome shotgun (WGS) entry which is preliminary data.</text>
</comment>
<feature type="transmembrane region" description="Helical" evidence="8">
    <location>
        <begin position="43"/>
        <end position="62"/>
    </location>
</feature>
<dbReference type="STRING" id="1797197.A2Y75_12355"/>
<feature type="signal peptide" evidence="9">
    <location>
        <begin position="1"/>
        <end position="24"/>
    </location>
</feature>
<feature type="transmembrane region" description="Helical" evidence="8">
    <location>
        <begin position="397"/>
        <end position="418"/>
    </location>
</feature>
<dbReference type="Proteomes" id="UP000177876">
    <property type="component" value="Unassembled WGS sequence"/>
</dbReference>
<dbReference type="InterPro" id="IPR029020">
    <property type="entry name" value="Ammonium/urea_transptr"/>
</dbReference>
<organism evidence="11 12">
    <name type="scientific">Candidatus Solincola sediminis</name>
    <dbReference type="NCBI Taxonomy" id="1797199"/>
    <lineage>
        <taxon>Bacteria</taxon>
        <taxon>Bacillati</taxon>
        <taxon>Actinomycetota</taxon>
        <taxon>Candidatus Geothermincolia</taxon>
        <taxon>Candidatus Geothermincolales</taxon>
        <taxon>Candidatus Geothermincolaceae</taxon>
        <taxon>Candidatus Solincola</taxon>
    </lineage>
</organism>
<dbReference type="PANTHER" id="PTHR11730">
    <property type="entry name" value="AMMONIUM TRANSPORTER"/>
    <property type="match status" value="1"/>
</dbReference>
<gene>
    <name evidence="11" type="ORF">A2Y75_12355</name>
</gene>
<dbReference type="InterPro" id="IPR024041">
    <property type="entry name" value="NH4_transpt_AmtB-like_dom"/>
</dbReference>
<feature type="transmembrane region" description="Helical" evidence="8">
    <location>
        <begin position="126"/>
        <end position="149"/>
    </location>
</feature>
<dbReference type="Pfam" id="PF00909">
    <property type="entry name" value="Ammonium_transp"/>
    <property type="match status" value="1"/>
</dbReference>
<dbReference type="PANTHER" id="PTHR11730:SF89">
    <property type="entry name" value="AMMONIUM TRANSPORTER SLL0108-RELATED"/>
    <property type="match status" value="1"/>
</dbReference>
<dbReference type="NCBIfam" id="TIGR00836">
    <property type="entry name" value="amt"/>
    <property type="match status" value="1"/>
</dbReference>
<evidence type="ECO:0000256" key="5">
    <source>
        <dbReference type="ARBA" id="ARBA00022989"/>
    </source>
</evidence>
<keyword evidence="3 8" id="KW-0813">Transport</keyword>
<dbReference type="FunFam" id="1.10.3430.10:FF:000008">
    <property type="entry name" value="Ammonium transporter"/>
    <property type="match status" value="1"/>
</dbReference>
<accession>A0A1F2WMG0</accession>
<evidence type="ECO:0000256" key="3">
    <source>
        <dbReference type="ARBA" id="ARBA00022448"/>
    </source>
</evidence>
<evidence type="ECO:0000256" key="8">
    <source>
        <dbReference type="RuleBase" id="RU362002"/>
    </source>
</evidence>
<evidence type="ECO:0000256" key="7">
    <source>
        <dbReference type="ARBA" id="ARBA00023177"/>
    </source>
</evidence>
<feature type="transmembrane region" description="Helical" evidence="8">
    <location>
        <begin position="262"/>
        <end position="285"/>
    </location>
</feature>
<feature type="transmembrane region" description="Helical" evidence="8">
    <location>
        <begin position="189"/>
        <end position="212"/>
    </location>
</feature>
<keyword evidence="9" id="KW-0732">Signal</keyword>
<keyword evidence="4 8" id="KW-0812">Transmembrane</keyword>
<feature type="transmembrane region" description="Helical" evidence="8">
    <location>
        <begin position="233"/>
        <end position="250"/>
    </location>
</feature>
<evidence type="ECO:0000256" key="4">
    <source>
        <dbReference type="ARBA" id="ARBA00022692"/>
    </source>
</evidence>
<dbReference type="EMBL" id="MELK01000028">
    <property type="protein sequence ID" value="OFW58012.1"/>
    <property type="molecule type" value="Genomic_DNA"/>
</dbReference>
<keyword evidence="7 8" id="KW-0924">Ammonia transport</keyword>
<feature type="transmembrane region" description="Helical" evidence="8">
    <location>
        <begin position="349"/>
        <end position="368"/>
    </location>
</feature>
<feature type="domain" description="Ammonium transporter AmtB-like" evidence="10">
    <location>
        <begin position="43"/>
        <end position="445"/>
    </location>
</feature>
<dbReference type="SUPFAM" id="SSF111352">
    <property type="entry name" value="Ammonium transporter"/>
    <property type="match status" value="1"/>
</dbReference>
<evidence type="ECO:0000256" key="6">
    <source>
        <dbReference type="ARBA" id="ARBA00023136"/>
    </source>
</evidence>
<dbReference type="AlphaFoldDB" id="A0A1F2WMG0"/>
<dbReference type="GO" id="GO:0097272">
    <property type="term" value="P:ammonium homeostasis"/>
    <property type="evidence" value="ECO:0007669"/>
    <property type="project" value="TreeGrafter"/>
</dbReference>
<evidence type="ECO:0000256" key="9">
    <source>
        <dbReference type="SAM" id="SignalP"/>
    </source>
</evidence>
<evidence type="ECO:0000256" key="2">
    <source>
        <dbReference type="ARBA" id="ARBA00005887"/>
    </source>
</evidence>